<evidence type="ECO:0000256" key="4">
    <source>
        <dbReference type="ARBA" id="ARBA00022741"/>
    </source>
</evidence>
<dbReference type="EMBL" id="AMCI01002236">
    <property type="protein sequence ID" value="EJX03254.1"/>
    <property type="molecule type" value="Genomic_DNA"/>
</dbReference>
<dbReference type="GO" id="GO:0032267">
    <property type="term" value="F:tRNA(Ile)-lysidine synthase activity"/>
    <property type="evidence" value="ECO:0007669"/>
    <property type="project" value="UniProtKB-EC"/>
</dbReference>
<dbReference type="HAMAP" id="MF_01161">
    <property type="entry name" value="tRNA_Ile_lys_synt"/>
    <property type="match status" value="1"/>
</dbReference>
<dbReference type="PANTHER" id="PTHR43033">
    <property type="entry name" value="TRNA(ILE)-LYSIDINE SYNTHASE-RELATED"/>
    <property type="match status" value="1"/>
</dbReference>
<evidence type="ECO:0000256" key="6">
    <source>
        <dbReference type="ARBA" id="ARBA00048539"/>
    </source>
</evidence>
<evidence type="ECO:0000256" key="2">
    <source>
        <dbReference type="ARBA" id="ARBA00022598"/>
    </source>
</evidence>
<dbReference type="CDD" id="cd01992">
    <property type="entry name" value="TilS_N"/>
    <property type="match status" value="1"/>
</dbReference>
<comment type="catalytic activity">
    <reaction evidence="6">
        <text>cytidine(34) in tRNA(Ile2) + L-lysine + ATP = lysidine(34) in tRNA(Ile2) + AMP + diphosphate + H(+)</text>
        <dbReference type="Rhea" id="RHEA:43744"/>
        <dbReference type="Rhea" id="RHEA-COMP:10625"/>
        <dbReference type="Rhea" id="RHEA-COMP:10670"/>
        <dbReference type="ChEBI" id="CHEBI:15378"/>
        <dbReference type="ChEBI" id="CHEBI:30616"/>
        <dbReference type="ChEBI" id="CHEBI:32551"/>
        <dbReference type="ChEBI" id="CHEBI:33019"/>
        <dbReference type="ChEBI" id="CHEBI:82748"/>
        <dbReference type="ChEBI" id="CHEBI:83665"/>
        <dbReference type="ChEBI" id="CHEBI:456215"/>
        <dbReference type="EC" id="6.3.4.19"/>
    </reaction>
</comment>
<keyword evidence="4" id="KW-0547">Nucleotide-binding</keyword>
<comment type="caution">
    <text evidence="8">The sequence shown here is derived from an EMBL/GenBank/DDBJ whole genome shotgun (WGS) entry which is preliminary data.</text>
</comment>
<keyword evidence="3" id="KW-0819">tRNA processing</keyword>
<reference evidence="8" key="1">
    <citation type="journal article" date="2012" name="PLoS ONE">
        <title>Gene sets for utilization of primary and secondary nutrition supplies in the distal gut of endangered iberian lynx.</title>
        <authorList>
            <person name="Alcaide M."/>
            <person name="Messina E."/>
            <person name="Richter M."/>
            <person name="Bargiela R."/>
            <person name="Peplies J."/>
            <person name="Huws S.A."/>
            <person name="Newbold C.J."/>
            <person name="Golyshin P.N."/>
            <person name="Simon M.A."/>
            <person name="Lopez G."/>
            <person name="Yakimov M.M."/>
            <person name="Ferrer M."/>
        </authorList>
    </citation>
    <scope>NUCLEOTIDE SEQUENCE</scope>
</reference>
<dbReference type="InterPro" id="IPR012795">
    <property type="entry name" value="tRNA_Ile_lys_synt_N"/>
</dbReference>
<evidence type="ECO:0000259" key="7">
    <source>
        <dbReference type="Pfam" id="PF01171"/>
    </source>
</evidence>
<accession>J9G8R5</accession>
<evidence type="ECO:0000256" key="3">
    <source>
        <dbReference type="ARBA" id="ARBA00022694"/>
    </source>
</evidence>
<dbReference type="InterPro" id="IPR011063">
    <property type="entry name" value="TilS/TtcA_N"/>
</dbReference>
<name>J9G8R5_9ZZZZ</name>
<dbReference type="Pfam" id="PF01171">
    <property type="entry name" value="ATP_bind_3"/>
    <property type="match status" value="1"/>
</dbReference>
<dbReference type="Gene3D" id="3.40.50.620">
    <property type="entry name" value="HUPs"/>
    <property type="match status" value="1"/>
</dbReference>
<dbReference type="SUPFAM" id="SSF52402">
    <property type="entry name" value="Adenine nucleotide alpha hydrolases-like"/>
    <property type="match status" value="1"/>
</dbReference>
<dbReference type="NCBIfam" id="TIGR02432">
    <property type="entry name" value="lysidine_TilS_N"/>
    <property type="match status" value="1"/>
</dbReference>
<dbReference type="PANTHER" id="PTHR43033:SF1">
    <property type="entry name" value="TRNA(ILE)-LYSIDINE SYNTHASE-RELATED"/>
    <property type="match status" value="1"/>
</dbReference>
<keyword evidence="2" id="KW-0436">Ligase</keyword>
<evidence type="ECO:0000313" key="8">
    <source>
        <dbReference type="EMBL" id="EJX03254.1"/>
    </source>
</evidence>
<evidence type="ECO:0000256" key="1">
    <source>
        <dbReference type="ARBA" id="ARBA00013267"/>
    </source>
</evidence>
<dbReference type="GO" id="GO:0008033">
    <property type="term" value="P:tRNA processing"/>
    <property type="evidence" value="ECO:0007669"/>
    <property type="project" value="UniProtKB-KW"/>
</dbReference>
<evidence type="ECO:0000256" key="5">
    <source>
        <dbReference type="ARBA" id="ARBA00022840"/>
    </source>
</evidence>
<keyword evidence="5" id="KW-0067">ATP-binding</keyword>
<gene>
    <name evidence="8" type="ORF">EVA_08641</name>
</gene>
<dbReference type="EC" id="6.3.4.19" evidence="1"/>
<proteinExistence type="inferred from homology"/>
<sequence length="316" mass="35855">MLRIVSRFIEKNSLLSMREPIVVGLSGGADSVSLLAILVRLGYDCVALHCNFHLRGDESDRDEEFSRNFATSLDVPFHKIDFDTVGYASSHHLSIEMAARELRYSWFGKMREDLGAQAIAVAHHRDDSIETLLMNMLRGSGIRGMGGIRARNGYVVRPLLCVSREEILGWLESQGYSYVVDSTNLSDAYTRNFIRLRLLPLLEELNPAARTTLARTAEHLSAAGLIYQYVVDRAKRELILPDGTIPIERLLEYPAPETILFEILKDYGFSRTQSDDIFQSLAGEPGKMFYSPKYRMLKDREYLMLTPQEDRGRAPL</sequence>
<organism evidence="8">
    <name type="scientific">gut metagenome</name>
    <dbReference type="NCBI Taxonomy" id="749906"/>
    <lineage>
        <taxon>unclassified sequences</taxon>
        <taxon>metagenomes</taxon>
        <taxon>organismal metagenomes</taxon>
    </lineage>
</organism>
<dbReference type="InterPro" id="IPR012094">
    <property type="entry name" value="tRNA_Ile_lys_synt"/>
</dbReference>
<feature type="domain" description="tRNA(Ile)-lysidine/2-thiocytidine synthase N-terminal" evidence="7">
    <location>
        <begin position="21"/>
        <end position="195"/>
    </location>
</feature>
<dbReference type="GO" id="GO:0005524">
    <property type="term" value="F:ATP binding"/>
    <property type="evidence" value="ECO:0007669"/>
    <property type="project" value="UniProtKB-KW"/>
</dbReference>
<protein>
    <recommendedName>
        <fullName evidence="1">tRNA(Ile)-lysidine synthetase</fullName>
        <ecNumber evidence="1">6.3.4.19</ecNumber>
    </recommendedName>
</protein>
<dbReference type="AlphaFoldDB" id="J9G8R5"/>
<dbReference type="InterPro" id="IPR014729">
    <property type="entry name" value="Rossmann-like_a/b/a_fold"/>
</dbReference>